<dbReference type="Pfam" id="PF09186">
    <property type="entry name" value="DUF1949"/>
    <property type="match status" value="1"/>
</dbReference>
<dbReference type="InterPro" id="IPR001498">
    <property type="entry name" value="Impact_N"/>
</dbReference>
<dbReference type="GO" id="GO:0017111">
    <property type="term" value="F:ribonucleoside triphosphate phosphatase activity"/>
    <property type="evidence" value="ECO:0007669"/>
    <property type="project" value="UniProtKB-ARBA"/>
</dbReference>
<organism evidence="4 5">
    <name type="scientific">Gallibacterium genomosp. 2</name>
    <dbReference type="NCBI Taxonomy" id="155517"/>
    <lineage>
        <taxon>Bacteria</taxon>
        <taxon>Pseudomonadati</taxon>
        <taxon>Pseudomonadota</taxon>
        <taxon>Gammaproteobacteria</taxon>
        <taxon>Pasteurellales</taxon>
        <taxon>Pasteurellaceae</taxon>
        <taxon>Gallibacterium</taxon>
    </lineage>
</organism>
<dbReference type="SUPFAM" id="SSF54980">
    <property type="entry name" value="EF-G C-terminal domain-like"/>
    <property type="match status" value="1"/>
</dbReference>
<dbReference type="InterPro" id="IPR020569">
    <property type="entry name" value="UPF0029_Impact_CS"/>
</dbReference>
<feature type="domain" description="Impact N-terminal" evidence="2">
    <location>
        <begin position="17"/>
        <end position="124"/>
    </location>
</feature>
<accession>A0A0A2XFB8</accession>
<dbReference type="InterPro" id="IPR036956">
    <property type="entry name" value="Impact_N_sf"/>
</dbReference>
<evidence type="ECO:0000259" key="3">
    <source>
        <dbReference type="Pfam" id="PF09186"/>
    </source>
</evidence>
<keyword evidence="5" id="KW-1185">Reference proteome</keyword>
<dbReference type="Pfam" id="PF01205">
    <property type="entry name" value="Impact_N"/>
    <property type="match status" value="1"/>
</dbReference>
<evidence type="ECO:0000256" key="1">
    <source>
        <dbReference type="ARBA" id="ARBA00007665"/>
    </source>
</evidence>
<dbReference type="GO" id="GO:0006446">
    <property type="term" value="P:regulation of translational initiation"/>
    <property type="evidence" value="ECO:0007669"/>
    <property type="project" value="TreeGrafter"/>
</dbReference>
<dbReference type="InterPro" id="IPR035647">
    <property type="entry name" value="EFG_III/V"/>
</dbReference>
<dbReference type="SUPFAM" id="SSF54211">
    <property type="entry name" value="Ribosomal protein S5 domain 2-like"/>
    <property type="match status" value="1"/>
</dbReference>
<evidence type="ECO:0000313" key="4">
    <source>
        <dbReference type="EMBL" id="KGQ31076.1"/>
    </source>
</evidence>
<dbReference type="GO" id="GO:0032561">
    <property type="term" value="F:guanyl ribonucleotide binding"/>
    <property type="evidence" value="ECO:0007669"/>
    <property type="project" value="UniProtKB-ARBA"/>
</dbReference>
<evidence type="ECO:0000259" key="2">
    <source>
        <dbReference type="Pfam" id="PF01205"/>
    </source>
</evidence>
<dbReference type="GO" id="GO:0043168">
    <property type="term" value="F:anion binding"/>
    <property type="evidence" value="ECO:0007669"/>
    <property type="project" value="UniProtKB-ARBA"/>
</dbReference>
<proteinExistence type="inferred from homology"/>
<dbReference type="InterPro" id="IPR015796">
    <property type="entry name" value="Impact_YigZ-like"/>
</dbReference>
<dbReference type="PROSITE" id="PS00910">
    <property type="entry name" value="UPF0029"/>
    <property type="match status" value="1"/>
</dbReference>
<reference evidence="4 5" key="1">
    <citation type="submission" date="2014-08" db="EMBL/GenBank/DDBJ databases">
        <title>Chaperone-usher fimbriae in a diverse selection of Gallibacterium genomes.</title>
        <authorList>
            <person name="Kudirkiene E."/>
            <person name="Bager R.J."/>
            <person name="Johnson T.J."/>
            <person name="Bojesen A.M."/>
        </authorList>
    </citation>
    <scope>NUCLEOTIDE SEQUENCE [LARGE SCALE GENOMIC DNA]</scope>
    <source>
        <strain evidence="4 5">CCM5976</strain>
    </source>
</reference>
<gene>
    <name evidence="4" type="ORF">P375_08415</name>
</gene>
<dbReference type="PANTHER" id="PTHR16301:SF20">
    <property type="entry name" value="IMPACT FAMILY MEMBER YIGZ"/>
    <property type="match status" value="1"/>
</dbReference>
<dbReference type="AlphaFoldDB" id="A0A0A2XFB8"/>
<dbReference type="Proteomes" id="UP000030418">
    <property type="component" value="Unassembled WGS sequence"/>
</dbReference>
<dbReference type="Gene3D" id="3.30.70.240">
    <property type="match status" value="1"/>
</dbReference>
<evidence type="ECO:0000313" key="5">
    <source>
        <dbReference type="Proteomes" id="UP000030418"/>
    </source>
</evidence>
<name>A0A0A2XFB8_9PAST</name>
<dbReference type="EMBL" id="JPXY01000037">
    <property type="protein sequence ID" value="KGQ31076.1"/>
    <property type="molecule type" value="Genomic_DNA"/>
</dbReference>
<comment type="caution">
    <text evidence="4">The sequence shown here is derived from an EMBL/GenBank/DDBJ whole genome shotgun (WGS) entry which is preliminary data.</text>
</comment>
<comment type="similarity">
    <text evidence="1">Belongs to the IMPACT family.</text>
</comment>
<dbReference type="Gene3D" id="3.30.230.30">
    <property type="entry name" value="Impact, N-terminal domain"/>
    <property type="match status" value="1"/>
</dbReference>
<sequence length="203" mass="22663">MQYPVLKSAVTFSEEIKKSRFITYLQPVSGMEEAKQFWQQIRQQHPDARHHCWAAVAGTPIDSQQYGFSDDGEPSGTAGKPMLNLLLGSGLGEVCAVVVRYYGGILLGTGGLVKAYGNGVQQALKLAETTIKIERKSYLLICEYAQWAWLEALLKQYDAQISSQQFTDQVRLQLAIAEQQAEQLAWHINERSAGQLTLQLLED</sequence>
<dbReference type="PANTHER" id="PTHR16301">
    <property type="entry name" value="IMPACT-RELATED"/>
    <property type="match status" value="1"/>
</dbReference>
<dbReference type="RefSeq" id="WP_039135993.1">
    <property type="nucleotide sequence ID" value="NZ_JPXY01000037.1"/>
</dbReference>
<dbReference type="InterPro" id="IPR023582">
    <property type="entry name" value="Impact"/>
</dbReference>
<protein>
    <recommendedName>
        <fullName evidence="6">IMPACT family protein</fullName>
    </recommendedName>
</protein>
<dbReference type="InterPro" id="IPR015269">
    <property type="entry name" value="UPF0029_Impact_C"/>
</dbReference>
<feature type="domain" description="UPF0029" evidence="3">
    <location>
        <begin position="140"/>
        <end position="195"/>
    </location>
</feature>
<evidence type="ECO:0008006" key="6">
    <source>
        <dbReference type="Google" id="ProtNLM"/>
    </source>
</evidence>
<dbReference type="GO" id="GO:0005737">
    <property type="term" value="C:cytoplasm"/>
    <property type="evidence" value="ECO:0007669"/>
    <property type="project" value="TreeGrafter"/>
</dbReference>
<dbReference type="NCBIfam" id="TIGR00257">
    <property type="entry name" value="IMPACT_YIGZ"/>
    <property type="match status" value="1"/>
</dbReference>
<dbReference type="InterPro" id="IPR020568">
    <property type="entry name" value="Ribosomal_Su5_D2-typ_SF"/>
</dbReference>